<keyword evidence="1" id="KW-0732">Signal</keyword>
<dbReference type="STRING" id="1433126.BN938_2215"/>
<dbReference type="InterPro" id="IPR011055">
    <property type="entry name" value="Dup_hybrid_motif"/>
</dbReference>
<dbReference type="eggNOG" id="COG0739">
    <property type="taxonomic scope" value="Bacteria"/>
</dbReference>
<dbReference type="CDD" id="cd12797">
    <property type="entry name" value="M23_peptidase"/>
    <property type="match status" value="1"/>
</dbReference>
<evidence type="ECO:0000256" key="1">
    <source>
        <dbReference type="SAM" id="SignalP"/>
    </source>
</evidence>
<protein>
    <submittedName>
        <fullName evidence="3">M23/M37 family peptidase</fullName>
    </submittedName>
</protein>
<dbReference type="InterPro" id="IPR050570">
    <property type="entry name" value="Cell_wall_metabolism_enzyme"/>
</dbReference>
<organism evidence="3 4">
    <name type="scientific">Mucinivorans hirudinis</name>
    <dbReference type="NCBI Taxonomy" id="1433126"/>
    <lineage>
        <taxon>Bacteria</taxon>
        <taxon>Pseudomonadati</taxon>
        <taxon>Bacteroidota</taxon>
        <taxon>Bacteroidia</taxon>
        <taxon>Bacteroidales</taxon>
        <taxon>Rikenellaceae</taxon>
        <taxon>Mucinivorans</taxon>
    </lineage>
</organism>
<dbReference type="PANTHER" id="PTHR21666:SF270">
    <property type="entry name" value="MUREIN HYDROLASE ACTIVATOR ENVC"/>
    <property type="match status" value="1"/>
</dbReference>
<evidence type="ECO:0000313" key="4">
    <source>
        <dbReference type="Proteomes" id="UP000027616"/>
    </source>
</evidence>
<dbReference type="InterPro" id="IPR036779">
    <property type="entry name" value="LysM_dom_sf"/>
</dbReference>
<dbReference type="InterPro" id="IPR016047">
    <property type="entry name" value="M23ase_b-sheet_dom"/>
</dbReference>
<dbReference type="Gene3D" id="2.70.70.10">
    <property type="entry name" value="Glucose Permease (Domain IIA)"/>
    <property type="match status" value="1"/>
</dbReference>
<dbReference type="EMBL" id="HG934468">
    <property type="protein sequence ID" value="CDN32287.1"/>
    <property type="molecule type" value="Genomic_DNA"/>
</dbReference>
<dbReference type="Proteomes" id="UP000027616">
    <property type="component" value="Chromosome I"/>
</dbReference>
<dbReference type="InterPro" id="IPR018392">
    <property type="entry name" value="LysM"/>
</dbReference>
<dbReference type="CDD" id="cd00118">
    <property type="entry name" value="LysM"/>
    <property type="match status" value="1"/>
</dbReference>
<reference evidence="3 4" key="1">
    <citation type="journal article" date="2015" name="Genome Announc.">
        <title>Complete Genome Sequence of the Novel Leech Symbiont Mucinivorans hirudinis M3T.</title>
        <authorList>
            <person name="Nelson M.C."/>
            <person name="Bomar L."/>
            <person name="Graf J."/>
        </authorList>
    </citation>
    <scope>NUCLEOTIDE SEQUENCE [LARGE SCALE GENOMIC DNA]</scope>
    <source>
        <strain evidence="4">M3</strain>
    </source>
</reference>
<dbReference type="Gene3D" id="3.10.350.10">
    <property type="entry name" value="LysM domain"/>
    <property type="match status" value="1"/>
</dbReference>
<dbReference type="PANTHER" id="PTHR21666">
    <property type="entry name" value="PEPTIDASE-RELATED"/>
    <property type="match status" value="1"/>
</dbReference>
<dbReference type="SUPFAM" id="SSF54106">
    <property type="entry name" value="LysM domain"/>
    <property type="match status" value="1"/>
</dbReference>
<dbReference type="HOGENOM" id="CLU_054747_2_0_10"/>
<evidence type="ECO:0000313" key="3">
    <source>
        <dbReference type="EMBL" id="CDN32287.1"/>
    </source>
</evidence>
<keyword evidence="4" id="KW-1185">Reference proteome</keyword>
<gene>
    <name evidence="3" type="ORF">BN938_2215</name>
</gene>
<proteinExistence type="predicted"/>
<dbReference type="GO" id="GO:0004222">
    <property type="term" value="F:metalloendopeptidase activity"/>
    <property type="evidence" value="ECO:0007669"/>
    <property type="project" value="TreeGrafter"/>
</dbReference>
<accession>A0A060R9M4</accession>
<feature type="domain" description="LysM" evidence="2">
    <location>
        <begin position="311"/>
        <end position="355"/>
    </location>
</feature>
<dbReference type="KEGG" id="rbc:BN938_2215"/>
<dbReference type="PROSITE" id="PS51782">
    <property type="entry name" value="LYSM"/>
    <property type="match status" value="1"/>
</dbReference>
<dbReference type="Pfam" id="PF01551">
    <property type="entry name" value="Peptidase_M23"/>
    <property type="match status" value="1"/>
</dbReference>
<dbReference type="SMART" id="SM00257">
    <property type="entry name" value="LysM"/>
    <property type="match status" value="1"/>
</dbReference>
<sequence>MHIVINIFQMKRIAIIFFAILLTCASQAQTRKRSSSVPKQRTIEEMPRVAIDTVTTADPETKVIIYSNNSWEFYHPAIKERLADLDVYKYNWDTTQIFAYKNIELTDLPELIELRLIDSLVQYCAPATGRVSSKYGIRRRRNHNGTDLSLPLGVPFHATFDGKVRYAKWNSGGYGYLTIIRHPNGLESWYAHQSKLNVKPGDYVKAGQIIGFCGNSGRSRGNHLHFELRYKDQSFDSEFLIDFETGQLRYQTFVLDKKYFNIRSRASEILEEDDYDADLPESLLADADETTIENVQSAPKPKPAQATTGAIYHTIVKGDNLGKIAIKYGVPIDQICSLNGINRSTTLALKRKLLIKK</sequence>
<feature type="chain" id="PRO_5001586405" evidence="1">
    <location>
        <begin position="29"/>
        <end position="357"/>
    </location>
</feature>
<dbReference type="SUPFAM" id="SSF51261">
    <property type="entry name" value="Duplicated hybrid motif"/>
    <property type="match status" value="1"/>
</dbReference>
<dbReference type="AlphaFoldDB" id="A0A060R9M4"/>
<dbReference type="Pfam" id="PF01476">
    <property type="entry name" value="LysM"/>
    <property type="match status" value="1"/>
</dbReference>
<feature type="signal peptide" evidence="1">
    <location>
        <begin position="1"/>
        <end position="28"/>
    </location>
</feature>
<name>A0A060R9M4_9BACT</name>
<evidence type="ECO:0000259" key="2">
    <source>
        <dbReference type="PROSITE" id="PS51782"/>
    </source>
</evidence>